<sequence length="157" mass="17451">MERDMQEGDLLEGGVPSNGFHFLEVNPHTGGIRDLFKYWVFGDVISGAKFLDGSDPVGVGTDVVDHRWVILVSVMVRKVVMFFKKPLEWTGILVEFLLNLVSLNGGFLGLFCNFILGTVGLPCSCVCLFPFRVGIIRGESDERFFCLELAPEYVLGN</sequence>
<evidence type="ECO:0000313" key="1">
    <source>
        <dbReference type="EMBL" id="KAI4386901.1"/>
    </source>
</evidence>
<gene>
    <name evidence="1" type="ORF">MLD38_004778</name>
</gene>
<organism evidence="1 2">
    <name type="scientific">Melastoma candidum</name>
    <dbReference type="NCBI Taxonomy" id="119954"/>
    <lineage>
        <taxon>Eukaryota</taxon>
        <taxon>Viridiplantae</taxon>
        <taxon>Streptophyta</taxon>
        <taxon>Embryophyta</taxon>
        <taxon>Tracheophyta</taxon>
        <taxon>Spermatophyta</taxon>
        <taxon>Magnoliopsida</taxon>
        <taxon>eudicotyledons</taxon>
        <taxon>Gunneridae</taxon>
        <taxon>Pentapetalae</taxon>
        <taxon>rosids</taxon>
        <taxon>malvids</taxon>
        <taxon>Myrtales</taxon>
        <taxon>Melastomataceae</taxon>
        <taxon>Melastomatoideae</taxon>
        <taxon>Melastomateae</taxon>
        <taxon>Melastoma</taxon>
    </lineage>
</organism>
<name>A0ACB9SA37_9MYRT</name>
<accession>A0ACB9SA37</accession>
<reference evidence="2" key="1">
    <citation type="journal article" date="2023" name="Front. Plant Sci.">
        <title>Chromosomal-level genome assembly of Melastoma candidum provides insights into trichome evolution.</title>
        <authorList>
            <person name="Zhong Y."/>
            <person name="Wu W."/>
            <person name="Sun C."/>
            <person name="Zou P."/>
            <person name="Liu Y."/>
            <person name="Dai S."/>
            <person name="Zhou R."/>
        </authorList>
    </citation>
    <scope>NUCLEOTIDE SEQUENCE [LARGE SCALE GENOMIC DNA]</scope>
</reference>
<comment type="caution">
    <text evidence="1">The sequence shown here is derived from an EMBL/GenBank/DDBJ whole genome shotgun (WGS) entry which is preliminary data.</text>
</comment>
<evidence type="ECO:0000313" key="2">
    <source>
        <dbReference type="Proteomes" id="UP001057402"/>
    </source>
</evidence>
<dbReference type="Proteomes" id="UP001057402">
    <property type="component" value="Chromosome 2"/>
</dbReference>
<dbReference type="EMBL" id="CM042881">
    <property type="protein sequence ID" value="KAI4386901.1"/>
    <property type="molecule type" value="Genomic_DNA"/>
</dbReference>
<keyword evidence="2" id="KW-1185">Reference proteome</keyword>
<protein>
    <submittedName>
        <fullName evidence="1">Uncharacterized protein</fullName>
    </submittedName>
</protein>
<proteinExistence type="predicted"/>